<name>A0AAN9SNU8_PSOTE</name>
<dbReference type="AlphaFoldDB" id="A0AAN9SNU8"/>
<evidence type="ECO:0000313" key="1">
    <source>
        <dbReference type="EMBL" id="KAK7401564.1"/>
    </source>
</evidence>
<reference evidence="1 2" key="1">
    <citation type="submission" date="2024-01" db="EMBL/GenBank/DDBJ databases">
        <title>The genomes of 5 underutilized Papilionoideae crops provide insights into root nodulation and disease resistanc.</title>
        <authorList>
            <person name="Jiang F."/>
        </authorList>
    </citation>
    <scope>NUCLEOTIDE SEQUENCE [LARGE SCALE GENOMIC DNA]</scope>
    <source>
        <strain evidence="1">DUOXIRENSHENG_FW03</strain>
        <tissue evidence="1">Leaves</tissue>
    </source>
</reference>
<accession>A0AAN9SNU8</accession>
<evidence type="ECO:0000313" key="2">
    <source>
        <dbReference type="Proteomes" id="UP001386955"/>
    </source>
</evidence>
<gene>
    <name evidence="1" type="ORF">VNO78_13137</name>
</gene>
<keyword evidence="2" id="KW-1185">Reference proteome</keyword>
<sequence length="77" mass="8776">MISKGGHGCVVGQQDHSRKMRNVHFLKEQPKGVGGSFQVQWELRTLQSSSIIVPKLMIFRFPKHRISHKVSEKSAFC</sequence>
<proteinExistence type="predicted"/>
<protein>
    <submittedName>
        <fullName evidence="1">Uncharacterized protein</fullName>
    </submittedName>
</protein>
<dbReference type="EMBL" id="JAYMYS010000003">
    <property type="protein sequence ID" value="KAK7401564.1"/>
    <property type="molecule type" value="Genomic_DNA"/>
</dbReference>
<comment type="caution">
    <text evidence="1">The sequence shown here is derived from an EMBL/GenBank/DDBJ whole genome shotgun (WGS) entry which is preliminary data.</text>
</comment>
<organism evidence="1 2">
    <name type="scientific">Psophocarpus tetragonolobus</name>
    <name type="common">Winged bean</name>
    <name type="synonym">Dolichos tetragonolobus</name>
    <dbReference type="NCBI Taxonomy" id="3891"/>
    <lineage>
        <taxon>Eukaryota</taxon>
        <taxon>Viridiplantae</taxon>
        <taxon>Streptophyta</taxon>
        <taxon>Embryophyta</taxon>
        <taxon>Tracheophyta</taxon>
        <taxon>Spermatophyta</taxon>
        <taxon>Magnoliopsida</taxon>
        <taxon>eudicotyledons</taxon>
        <taxon>Gunneridae</taxon>
        <taxon>Pentapetalae</taxon>
        <taxon>rosids</taxon>
        <taxon>fabids</taxon>
        <taxon>Fabales</taxon>
        <taxon>Fabaceae</taxon>
        <taxon>Papilionoideae</taxon>
        <taxon>50 kb inversion clade</taxon>
        <taxon>NPAAA clade</taxon>
        <taxon>indigoferoid/millettioid clade</taxon>
        <taxon>Phaseoleae</taxon>
        <taxon>Psophocarpus</taxon>
    </lineage>
</organism>
<dbReference type="Proteomes" id="UP001386955">
    <property type="component" value="Unassembled WGS sequence"/>
</dbReference>